<reference evidence="2 3" key="1">
    <citation type="journal article" date="2015" name="Genome Announc.">
        <title>Complete Genome Sequencing of Protease-Producing Novel Arthrobacter sp. Strain IHBB 11108 Using PacBio Single-Molecule Real-Time Sequencing Technology.</title>
        <authorList>
            <person name="Kiran S."/>
            <person name="Swarnkar M.K."/>
            <person name="Pal M."/>
            <person name="Thakur R."/>
            <person name="Tewari R."/>
            <person name="Singh A.K."/>
            <person name="Gulati A."/>
        </authorList>
    </citation>
    <scope>NUCLEOTIDE SEQUENCE [LARGE SCALE GENOMIC DNA]</scope>
    <source>
        <strain evidence="2 3">IHBB 11108</strain>
    </source>
</reference>
<dbReference type="HOGENOM" id="CLU_2491085_0_0_11"/>
<dbReference type="PATRIC" id="fig|1618207.4.peg.528"/>
<evidence type="ECO:0000256" key="1">
    <source>
        <dbReference type="SAM" id="Phobius"/>
    </source>
</evidence>
<feature type="transmembrane region" description="Helical" evidence="1">
    <location>
        <begin position="34"/>
        <end position="56"/>
    </location>
</feature>
<keyword evidence="1" id="KW-0812">Transmembrane</keyword>
<keyword evidence="1" id="KW-0472">Membrane</keyword>
<dbReference type="AlphaFoldDB" id="A0A0D4BX47"/>
<keyword evidence="1" id="KW-1133">Transmembrane helix</keyword>
<evidence type="ECO:0000313" key="3">
    <source>
        <dbReference type="Proteomes" id="UP000061839"/>
    </source>
</evidence>
<sequence length="86" mass="8586">MLAGLALAVLALIGGAFVGDSCQAGGCGLKSVGVGVMIIGPLVMVLAGITVSTVALALRRLAWWIPLAAIAAAALLWFFGMAMIDS</sequence>
<dbReference type="KEGG" id="ari:UM93_02580"/>
<protein>
    <submittedName>
        <fullName evidence="2">Uncharacterized protein</fullName>
    </submittedName>
</protein>
<accession>A0A0D4BX47</accession>
<keyword evidence="3" id="KW-1185">Reference proteome</keyword>
<organism evidence="2 3">
    <name type="scientific">Psychromicrobium lacuslunae</name>
    <dbReference type="NCBI Taxonomy" id="1618207"/>
    <lineage>
        <taxon>Bacteria</taxon>
        <taxon>Bacillati</taxon>
        <taxon>Actinomycetota</taxon>
        <taxon>Actinomycetes</taxon>
        <taxon>Micrococcales</taxon>
        <taxon>Micrococcaceae</taxon>
        <taxon>Psychromicrobium</taxon>
    </lineage>
</organism>
<evidence type="ECO:0000313" key="2">
    <source>
        <dbReference type="EMBL" id="AJT40686.1"/>
    </source>
</evidence>
<dbReference type="Proteomes" id="UP000061839">
    <property type="component" value="Chromosome"/>
</dbReference>
<feature type="transmembrane region" description="Helical" evidence="1">
    <location>
        <begin position="63"/>
        <end position="84"/>
    </location>
</feature>
<dbReference type="EMBL" id="CP011005">
    <property type="protein sequence ID" value="AJT40686.1"/>
    <property type="molecule type" value="Genomic_DNA"/>
</dbReference>
<name>A0A0D4BX47_9MICC</name>
<proteinExistence type="predicted"/>
<gene>
    <name evidence="2" type="ORF">UM93_02580</name>
</gene>